<gene>
    <name evidence="1" type="ORF">L6452_43366</name>
</gene>
<evidence type="ECO:0000313" key="1">
    <source>
        <dbReference type="EMBL" id="KAI3668289.1"/>
    </source>
</evidence>
<sequence length="108" mass="12156">MYDTNMADVLCLDVHHLSISTQFDLSNLSISKSISTQIDPHTLASRFLTKLISKFDGRATLSICYFYLLLVGSQDEDSTLHIIRPSPQGPLVLRCWNSGFVAKASRHW</sequence>
<name>A0ACB8XLE6_ARCLA</name>
<comment type="caution">
    <text evidence="1">The sequence shown here is derived from an EMBL/GenBank/DDBJ whole genome shotgun (WGS) entry which is preliminary data.</text>
</comment>
<reference evidence="2" key="1">
    <citation type="journal article" date="2022" name="Mol. Ecol. Resour.">
        <title>The genomes of chicory, endive, great burdock and yacon provide insights into Asteraceae palaeo-polyploidization history and plant inulin production.</title>
        <authorList>
            <person name="Fan W."/>
            <person name="Wang S."/>
            <person name="Wang H."/>
            <person name="Wang A."/>
            <person name="Jiang F."/>
            <person name="Liu H."/>
            <person name="Zhao H."/>
            <person name="Xu D."/>
            <person name="Zhang Y."/>
        </authorList>
    </citation>
    <scope>NUCLEOTIDE SEQUENCE [LARGE SCALE GENOMIC DNA]</scope>
    <source>
        <strain evidence="2">cv. Niubang</strain>
    </source>
</reference>
<evidence type="ECO:0000313" key="2">
    <source>
        <dbReference type="Proteomes" id="UP001055879"/>
    </source>
</evidence>
<dbReference type="EMBL" id="CM042063">
    <property type="protein sequence ID" value="KAI3668289.1"/>
    <property type="molecule type" value="Genomic_DNA"/>
</dbReference>
<organism evidence="1 2">
    <name type="scientific">Arctium lappa</name>
    <name type="common">Greater burdock</name>
    <name type="synonym">Lappa major</name>
    <dbReference type="NCBI Taxonomy" id="4217"/>
    <lineage>
        <taxon>Eukaryota</taxon>
        <taxon>Viridiplantae</taxon>
        <taxon>Streptophyta</taxon>
        <taxon>Embryophyta</taxon>
        <taxon>Tracheophyta</taxon>
        <taxon>Spermatophyta</taxon>
        <taxon>Magnoliopsida</taxon>
        <taxon>eudicotyledons</taxon>
        <taxon>Gunneridae</taxon>
        <taxon>Pentapetalae</taxon>
        <taxon>asterids</taxon>
        <taxon>campanulids</taxon>
        <taxon>Asterales</taxon>
        <taxon>Asteraceae</taxon>
        <taxon>Carduoideae</taxon>
        <taxon>Cardueae</taxon>
        <taxon>Arctiinae</taxon>
        <taxon>Arctium</taxon>
    </lineage>
</organism>
<reference evidence="1 2" key="2">
    <citation type="journal article" date="2022" name="Mol. Ecol. Resour.">
        <title>The genomes of chicory, endive, great burdock and yacon provide insights into Asteraceae paleo-polyploidization history and plant inulin production.</title>
        <authorList>
            <person name="Fan W."/>
            <person name="Wang S."/>
            <person name="Wang H."/>
            <person name="Wang A."/>
            <person name="Jiang F."/>
            <person name="Liu H."/>
            <person name="Zhao H."/>
            <person name="Xu D."/>
            <person name="Zhang Y."/>
        </authorList>
    </citation>
    <scope>NUCLEOTIDE SEQUENCE [LARGE SCALE GENOMIC DNA]</scope>
    <source>
        <strain evidence="2">cv. Niubang</strain>
    </source>
</reference>
<dbReference type="Proteomes" id="UP001055879">
    <property type="component" value="Linkage Group LG17"/>
</dbReference>
<accession>A0ACB8XLE6</accession>
<proteinExistence type="predicted"/>
<protein>
    <submittedName>
        <fullName evidence="1">Uncharacterized protein</fullName>
    </submittedName>
</protein>
<keyword evidence="2" id="KW-1185">Reference proteome</keyword>